<name>A0ABV0SK07_9TELE</name>
<reference evidence="1 2" key="1">
    <citation type="submission" date="2021-06" db="EMBL/GenBank/DDBJ databases">
        <authorList>
            <person name="Palmer J.M."/>
        </authorList>
    </citation>
    <scope>NUCLEOTIDE SEQUENCE [LARGE SCALE GENOMIC DNA]</scope>
    <source>
        <strain evidence="2">if_2019</strain>
        <tissue evidence="1">Muscle</tissue>
    </source>
</reference>
<sequence>MYFGSLDRAPLNRGCSWNLLQSLLEFLVPFASMTTGTTVAMTPHTFFPLLALRISKVSHVTFLDVAVTWDCNVYHYCSLSALSSTTMAGYQNTSLTNFM</sequence>
<dbReference type="Proteomes" id="UP001482620">
    <property type="component" value="Unassembled WGS sequence"/>
</dbReference>
<accession>A0ABV0SK07</accession>
<evidence type="ECO:0000313" key="1">
    <source>
        <dbReference type="EMBL" id="MEQ2220885.1"/>
    </source>
</evidence>
<protein>
    <submittedName>
        <fullName evidence="1">Uncharacterized protein</fullName>
    </submittedName>
</protein>
<dbReference type="EMBL" id="JAHRIQ010000728">
    <property type="protein sequence ID" value="MEQ2220885.1"/>
    <property type="molecule type" value="Genomic_DNA"/>
</dbReference>
<gene>
    <name evidence="1" type="ORF">ILYODFUR_010147</name>
</gene>
<keyword evidence="2" id="KW-1185">Reference proteome</keyword>
<evidence type="ECO:0000313" key="2">
    <source>
        <dbReference type="Proteomes" id="UP001482620"/>
    </source>
</evidence>
<organism evidence="1 2">
    <name type="scientific">Ilyodon furcidens</name>
    <name type="common">goldbreast splitfin</name>
    <dbReference type="NCBI Taxonomy" id="33524"/>
    <lineage>
        <taxon>Eukaryota</taxon>
        <taxon>Metazoa</taxon>
        <taxon>Chordata</taxon>
        <taxon>Craniata</taxon>
        <taxon>Vertebrata</taxon>
        <taxon>Euteleostomi</taxon>
        <taxon>Actinopterygii</taxon>
        <taxon>Neopterygii</taxon>
        <taxon>Teleostei</taxon>
        <taxon>Neoteleostei</taxon>
        <taxon>Acanthomorphata</taxon>
        <taxon>Ovalentaria</taxon>
        <taxon>Atherinomorphae</taxon>
        <taxon>Cyprinodontiformes</taxon>
        <taxon>Goodeidae</taxon>
        <taxon>Ilyodon</taxon>
    </lineage>
</organism>
<proteinExistence type="predicted"/>
<comment type="caution">
    <text evidence="1">The sequence shown here is derived from an EMBL/GenBank/DDBJ whole genome shotgun (WGS) entry which is preliminary data.</text>
</comment>